<evidence type="ECO:0000313" key="1">
    <source>
        <dbReference type="EMBL" id="CUP41932.1"/>
    </source>
</evidence>
<evidence type="ECO:0000313" key="2">
    <source>
        <dbReference type="Proteomes" id="UP000095788"/>
    </source>
</evidence>
<dbReference type="Proteomes" id="UP000095788">
    <property type="component" value="Unassembled WGS sequence"/>
</dbReference>
<protein>
    <submittedName>
        <fullName evidence="1">Uncharacterized protein</fullName>
    </submittedName>
</protein>
<gene>
    <name evidence="1" type="ORF">ERS852554_00668</name>
</gene>
<proteinExistence type="predicted"/>
<dbReference type="AlphaFoldDB" id="A0A174MZM6"/>
<accession>A0A174MZM6</accession>
<dbReference type="EMBL" id="CZBF01000001">
    <property type="protein sequence ID" value="CUP41932.1"/>
    <property type="molecule type" value="Genomic_DNA"/>
</dbReference>
<name>A0A174MZM6_BACUN</name>
<reference evidence="1 2" key="1">
    <citation type="submission" date="2015-09" db="EMBL/GenBank/DDBJ databases">
        <authorList>
            <consortium name="Pathogen Informatics"/>
        </authorList>
    </citation>
    <scope>NUCLEOTIDE SEQUENCE [LARGE SCALE GENOMIC DNA]</scope>
    <source>
        <strain evidence="1 2">2789STDY5834942</strain>
    </source>
</reference>
<organism evidence="1 2">
    <name type="scientific">Bacteroides uniformis</name>
    <dbReference type="NCBI Taxonomy" id="820"/>
    <lineage>
        <taxon>Bacteria</taxon>
        <taxon>Pseudomonadati</taxon>
        <taxon>Bacteroidota</taxon>
        <taxon>Bacteroidia</taxon>
        <taxon>Bacteroidales</taxon>
        <taxon>Bacteroidaceae</taxon>
        <taxon>Bacteroides</taxon>
    </lineage>
</organism>
<sequence>MNHAGTQDINLLVIIRISFQFPILNLQLVKDVILGSYLTFPIRPYRSRHHIFSQHITQHTACSGFYRTEEYELLRRRFQKEIKYLLGQSRIDIKIGLGCGPIFHIMGFTSQMNNGIEFRKIPHRKRSRFNIFPEKSLYHPRLFRSNNIQPVKTMTFL</sequence>